<proteinExistence type="predicted"/>
<keyword evidence="2" id="KW-0449">Lipoprotein</keyword>
<dbReference type="EMBL" id="CP049075">
    <property type="protein sequence ID" value="QLI04853.1"/>
    <property type="molecule type" value="Genomic_DNA"/>
</dbReference>
<organism evidence="2 3">
    <name type="scientific">Candidatus Campylobacter infans</name>
    <dbReference type="NCBI Taxonomy" id="2561898"/>
    <lineage>
        <taxon>Bacteria</taxon>
        <taxon>Pseudomonadati</taxon>
        <taxon>Campylobacterota</taxon>
        <taxon>Epsilonproteobacteria</taxon>
        <taxon>Campylobacterales</taxon>
        <taxon>Campylobacteraceae</taxon>
        <taxon>Campylobacter</taxon>
    </lineage>
</organism>
<dbReference type="PROSITE" id="PS51257">
    <property type="entry name" value="PROKAR_LIPOPROTEIN"/>
    <property type="match status" value="1"/>
</dbReference>
<evidence type="ECO:0000313" key="3">
    <source>
        <dbReference type="Proteomes" id="UP000509414"/>
    </source>
</evidence>
<dbReference type="AlphaFoldDB" id="A0A7H9CFG5"/>
<keyword evidence="3" id="KW-1185">Reference proteome</keyword>
<evidence type="ECO:0000313" key="2">
    <source>
        <dbReference type="EMBL" id="QLI04853.1"/>
    </source>
</evidence>
<accession>A0A7H9CFG5</accession>
<gene>
    <name evidence="2" type="ORF">CINF_0308</name>
</gene>
<name>A0A7H9CFG5_9BACT</name>
<dbReference type="Proteomes" id="UP000509414">
    <property type="component" value="Chromosome"/>
</dbReference>
<reference evidence="2 3" key="1">
    <citation type="submission" date="2020-02" db="EMBL/GenBank/DDBJ databases">
        <title>Complete genome sequence of the novel Campylobacter species Candidatus Campylobacter infans.</title>
        <authorList>
            <person name="Duim B."/>
            <person name="Zomer A."/>
            <person name="van der Graaf L."/>
            <person name="Wagenaar J."/>
        </authorList>
    </citation>
    <scope>NUCLEOTIDE SEQUENCE [LARGE SCALE GENOMIC DNA]</scope>
    <source>
        <strain evidence="2 3">19S00001</strain>
    </source>
</reference>
<sequence length="157" mass="17830">MFLKIISCLWLVACGVLFVGCATKTPQHNALTSLQILIKSPLLRINDAGFANIGKNGISLEIYNLAQPILKLNLKEKICINNICYERLNFNKKFFGSAYYERLIDDIISFAPIFQAKNKSQNNCGGFSQNFKNIRYEVCENKSTFILENVKIVLKKI</sequence>
<keyword evidence="1" id="KW-0732">Signal</keyword>
<feature type="chain" id="PRO_5028844560" evidence="1">
    <location>
        <begin position="25"/>
        <end position="157"/>
    </location>
</feature>
<evidence type="ECO:0000256" key="1">
    <source>
        <dbReference type="SAM" id="SignalP"/>
    </source>
</evidence>
<protein>
    <submittedName>
        <fullName evidence="2">Putative lipoprotein</fullName>
    </submittedName>
</protein>
<dbReference type="KEGG" id="cinf:CINF_0308"/>
<feature type="signal peptide" evidence="1">
    <location>
        <begin position="1"/>
        <end position="24"/>
    </location>
</feature>
<dbReference type="RefSeq" id="WP_179975494.1">
    <property type="nucleotide sequence ID" value="NZ_CP049075.1"/>
</dbReference>